<accession>A0A9N8D9V7</accession>
<evidence type="ECO:0000313" key="1">
    <source>
        <dbReference type="EMBL" id="CAB9499053.1"/>
    </source>
</evidence>
<gene>
    <name evidence="1" type="ORF">SEMRO_52_G031150.1</name>
</gene>
<dbReference type="Proteomes" id="UP001153069">
    <property type="component" value="Unassembled WGS sequence"/>
</dbReference>
<name>A0A9N8D9V7_9STRA</name>
<organism evidence="1 2">
    <name type="scientific">Seminavis robusta</name>
    <dbReference type="NCBI Taxonomy" id="568900"/>
    <lineage>
        <taxon>Eukaryota</taxon>
        <taxon>Sar</taxon>
        <taxon>Stramenopiles</taxon>
        <taxon>Ochrophyta</taxon>
        <taxon>Bacillariophyta</taxon>
        <taxon>Bacillariophyceae</taxon>
        <taxon>Bacillariophycidae</taxon>
        <taxon>Naviculales</taxon>
        <taxon>Naviculaceae</taxon>
        <taxon>Seminavis</taxon>
    </lineage>
</organism>
<protein>
    <submittedName>
        <fullName evidence="1">Uncharacterized protein</fullName>
    </submittedName>
</protein>
<sequence length="140" mass="15781">MEIPIVRNKRHTLRTRSKDDPIHLPDGNKPGLRASILTHGVDGMHFTVLVMPLMDGGSNIMLKSGADTCLSKERKVLLVPCSSCLNTESLVRVQKNRTIMGIQDCGWIYQKLGSVSLWSCSNRWMEISIDPHLHQHHDKT</sequence>
<comment type="caution">
    <text evidence="1">The sequence shown here is derived from an EMBL/GenBank/DDBJ whole genome shotgun (WGS) entry which is preliminary data.</text>
</comment>
<evidence type="ECO:0000313" key="2">
    <source>
        <dbReference type="Proteomes" id="UP001153069"/>
    </source>
</evidence>
<dbReference type="EMBL" id="CAICTM010000051">
    <property type="protein sequence ID" value="CAB9499053.1"/>
    <property type="molecule type" value="Genomic_DNA"/>
</dbReference>
<proteinExistence type="predicted"/>
<keyword evidence="2" id="KW-1185">Reference proteome</keyword>
<reference evidence="1" key="1">
    <citation type="submission" date="2020-06" db="EMBL/GenBank/DDBJ databases">
        <authorList>
            <consortium name="Plant Systems Biology data submission"/>
        </authorList>
    </citation>
    <scope>NUCLEOTIDE SEQUENCE</scope>
    <source>
        <strain evidence="1">D6</strain>
    </source>
</reference>
<dbReference type="AlphaFoldDB" id="A0A9N8D9V7"/>